<name>A0ABV7G4D2_9PROT</name>
<organism evidence="1 2">
    <name type="scientific">Teichococcus globiformis</name>
    <dbReference type="NCBI Taxonomy" id="2307229"/>
    <lineage>
        <taxon>Bacteria</taxon>
        <taxon>Pseudomonadati</taxon>
        <taxon>Pseudomonadota</taxon>
        <taxon>Alphaproteobacteria</taxon>
        <taxon>Acetobacterales</taxon>
        <taxon>Roseomonadaceae</taxon>
        <taxon>Roseomonas</taxon>
    </lineage>
</organism>
<sequence>MDDTLELAWDPGWAPLALSRLVSVCEMLWRDLDADGWRTACGTMLSHPIQRLLHEDPLCRHCFQTEGRDEAGLLDLAFGRVPESLTPVSRAGQDLMAASSDLGHFAALRHAVRYSARVIDAVAEQKQASVDVLSLRAGHLQEAWHVTRGDRLARWVAQDARRTVLQTMRLSVPSAIPVRGLHCSLAHFTRRPFLRGCYDLIAMPAVPDELRPKEAADLADAAFAALKPGGLLMLGSAAEAPREAAMLQAFWRLAPRWRTPEEMKAMTAGIPARLVARRRLFRDPEGRRLYSLTTRIG</sequence>
<dbReference type="Proteomes" id="UP001595593">
    <property type="component" value="Unassembled WGS sequence"/>
</dbReference>
<reference evidence="2" key="1">
    <citation type="journal article" date="2019" name="Int. J. Syst. Evol. Microbiol.">
        <title>The Global Catalogue of Microorganisms (GCM) 10K type strain sequencing project: providing services to taxonomists for standard genome sequencing and annotation.</title>
        <authorList>
            <consortium name="The Broad Institute Genomics Platform"/>
            <consortium name="The Broad Institute Genome Sequencing Center for Infectious Disease"/>
            <person name="Wu L."/>
            <person name="Ma J."/>
        </authorList>
    </citation>
    <scope>NUCLEOTIDE SEQUENCE [LARGE SCALE GENOMIC DNA]</scope>
    <source>
        <strain evidence="2">KCTC 52094</strain>
    </source>
</reference>
<dbReference type="Gene3D" id="3.40.50.150">
    <property type="entry name" value="Vaccinia Virus protein VP39"/>
    <property type="match status" value="1"/>
</dbReference>
<keyword evidence="2" id="KW-1185">Reference proteome</keyword>
<dbReference type="SUPFAM" id="SSF53335">
    <property type="entry name" value="S-adenosyl-L-methionine-dependent methyltransferases"/>
    <property type="match status" value="1"/>
</dbReference>
<dbReference type="RefSeq" id="WP_379597689.1">
    <property type="nucleotide sequence ID" value="NZ_JBHRTN010000018.1"/>
</dbReference>
<comment type="caution">
    <text evidence="1">The sequence shown here is derived from an EMBL/GenBank/DDBJ whole genome shotgun (WGS) entry which is preliminary data.</text>
</comment>
<accession>A0ABV7G4D2</accession>
<dbReference type="InterPro" id="IPR029063">
    <property type="entry name" value="SAM-dependent_MTases_sf"/>
</dbReference>
<gene>
    <name evidence="1" type="ORF">ACFOD4_15135</name>
</gene>
<evidence type="ECO:0000313" key="2">
    <source>
        <dbReference type="Proteomes" id="UP001595593"/>
    </source>
</evidence>
<evidence type="ECO:0008006" key="3">
    <source>
        <dbReference type="Google" id="ProtNLM"/>
    </source>
</evidence>
<proteinExistence type="predicted"/>
<evidence type="ECO:0000313" key="1">
    <source>
        <dbReference type="EMBL" id="MFC3126398.1"/>
    </source>
</evidence>
<dbReference type="EMBL" id="JBHRTN010000018">
    <property type="protein sequence ID" value="MFC3126398.1"/>
    <property type="molecule type" value="Genomic_DNA"/>
</dbReference>
<protein>
    <recommendedName>
        <fullName evidence="3">Class I SAM-dependent methyltransferase</fullName>
    </recommendedName>
</protein>